<gene>
    <name evidence="1" type="ORF">EGYM00163_LOCUS3944</name>
</gene>
<protein>
    <submittedName>
        <fullName evidence="1">Uncharacterized protein</fullName>
    </submittedName>
</protein>
<dbReference type="EMBL" id="HBJA01012564">
    <property type="protein sequence ID" value="CAE0792828.1"/>
    <property type="molecule type" value="Transcribed_RNA"/>
</dbReference>
<dbReference type="AlphaFoldDB" id="A0A7S4CBR0"/>
<name>A0A7S4CBR0_9EUGL</name>
<sequence>MSPGFNSLAIAVQVHTQTPESAPKAQTPIPSPFASTKKQVTQTHKHMALNTSCTAQQSTSLCGAPPLPLAQTTAKHRKGWIQTFVHDLMARLGALVPHAIPRDTMFNGANECHSEIANQVSPQQIHPFFANTKNGTAE</sequence>
<proteinExistence type="predicted"/>
<accession>A0A7S4CBR0</accession>
<reference evidence="1" key="1">
    <citation type="submission" date="2021-01" db="EMBL/GenBank/DDBJ databases">
        <authorList>
            <person name="Corre E."/>
            <person name="Pelletier E."/>
            <person name="Niang G."/>
            <person name="Scheremetjew M."/>
            <person name="Finn R."/>
            <person name="Kale V."/>
            <person name="Holt S."/>
            <person name="Cochrane G."/>
            <person name="Meng A."/>
            <person name="Brown T."/>
            <person name="Cohen L."/>
        </authorList>
    </citation>
    <scope>NUCLEOTIDE SEQUENCE</scope>
    <source>
        <strain evidence="1">CCMP1594</strain>
    </source>
</reference>
<organism evidence="1">
    <name type="scientific">Eutreptiella gymnastica</name>
    <dbReference type="NCBI Taxonomy" id="73025"/>
    <lineage>
        <taxon>Eukaryota</taxon>
        <taxon>Discoba</taxon>
        <taxon>Euglenozoa</taxon>
        <taxon>Euglenida</taxon>
        <taxon>Spirocuta</taxon>
        <taxon>Euglenophyceae</taxon>
        <taxon>Eutreptiales</taxon>
        <taxon>Eutreptiaceae</taxon>
        <taxon>Eutreptiella</taxon>
    </lineage>
</organism>
<evidence type="ECO:0000313" key="1">
    <source>
        <dbReference type="EMBL" id="CAE0792828.1"/>
    </source>
</evidence>